<evidence type="ECO:0008006" key="14">
    <source>
        <dbReference type="Google" id="ProtNLM"/>
    </source>
</evidence>
<dbReference type="FunFam" id="3.30.830.10:FF:000005">
    <property type="entry name" value="nardilysin isoform X1"/>
    <property type="match status" value="1"/>
</dbReference>
<dbReference type="KEGG" id="dpa:109544823"/>
<evidence type="ECO:0000259" key="10">
    <source>
        <dbReference type="Pfam" id="PF05193"/>
    </source>
</evidence>
<dbReference type="GO" id="GO:0004222">
    <property type="term" value="F:metalloendopeptidase activity"/>
    <property type="evidence" value="ECO:0007669"/>
    <property type="project" value="InterPro"/>
</dbReference>
<evidence type="ECO:0000313" key="12">
    <source>
        <dbReference type="EnsemblMetazoa" id="XP_019770737.1"/>
    </source>
</evidence>
<evidence type="ECO:0000256" key="6">
    <source>
        <dbReference type="ARBA" id="ARBA00023049"/>
    </source>
</evidence>
<keyword evidence="5" id="KW-0862">Zinc</keyword>
<dbReference type="GeneID" id="109544823"/>
<feature type="domain" description="Peptidase M16 C-terminal" evidence="10">
    <location>
        <begin position="296"/>
        <end position="480"/>
    </location>
</feature>
<dbReference type="Proteomes" id="UP000019118">
    <property type="component" value="Unassembled WGS sequence"/>
</dbReference>
<dbReference type="GO" id="GO:0046872">
    <property type="term" value="F:metal ion binding"/>
    <property type="evidence" value="ECO:0007669"/>
    <property type="project" value="UniProtKB-KW"/>
</dbReference>
<proteinExistence type="inferred from homology"/>
<keyword evidence="3" id="KW-0479">Metal-binding</keyword>
<accession>A0AAR5QBZ7</accession>
<dbReference type="Pfam" id="PF05193">
    <property type="entry name" value="Peptidase_M16_C"/>
    <property type="match status" value="2"/>
</dbReference>
<evidence type="ECO:0000256" key="5">
    <source>
        <dbReference type="ARBA" id="ARBA00022833"/>
    </source>
</evidence>
<dbReference type="GO" id="GO:0006508">
    <property type="term" value="P:proteolysis"/>
    <property type="evidence" value="ECO:0007669"/>
    <property type="project" value="UniProtKB-KW"/>
</dbReference>
<dbReference type="PANTHER" id="PTHR43690:SF18">
    <property type="entry name" value="INSULIN-DEGRADING ENZYME-RELATED"/>
    <property type="match status" value="1"/>
</dbReference>
<dbReference type="SUPFAM" id="SSF63411">
    <property type="entry name" value="LuxS/MPP-like metallohydrolase"/>
    <property type="match status" value="4"/>
</dbReference>
<dbReference type="InterPro" id="IPR011249">
    <property type="entry name" value="Metalloenz_LuxS/M16"/>
</dbReference>
<keyword evidence="4" id="KW-0378">Hydrolase</keyword>
<comment type="similarity">
    <text evidence="1 7">Belongs to the peptidase M16 family.</text>
</comment>
<keyword evidence="2" id="KW-0645">Protease</keyword>
<feature type="domain" description="Peptidase M16 N-terminal" evidence="9">
    <location>
        <begin position="140"/>
        <end position="268"/>
    </location>
</feature>
<feature type="compositionally biased region" description="Acidic residues" evidence="8">
    <location>
        <begin position="93"/>
        <end position="133"/>
    </location>
</feature>
<dbReference type="Pfam" id="PF00675">
    <property type="entry name" value="Peptidase_M16"/>
    <property type="match status" value="1"/>
</dbReference>
<reference evidence="12" key="2">
    <citation type="submission" date="2024-08" db="UniProtKB">
        <authorList>
            <consortium name="EnsemblMetazoa"/>
        </authorList>
    </citation>
    <scope>IDENTIFICATION</scope>
</reference>
<name>A0AAR5QBZ7_DENPD</name>
<keyword evidence="13" id="KW-1185">Reference proteome</keyword>
<evidence type="ECO:0000256" key="7">
    <source>
        <dbReference type="RuleBase" id="RU004447"/>
    </source>
</evidence>
<dbReference type="EnsemblMetazoa" id="XM_019915178.1">
    <property type="protein sequence ID" value="XP_019770737.1"/>
    <property type="gene ID" value="LOC109544823"/>
</dbReference>
<sequence>MPLRSKIHGKFSLFKNCLKTAMKKASESASCKHIATDSGASFAKPLQKNGAFTTLPTPTKSASDPKEYKVIQLQNGLIACLIADKRSNFVEMETTEDSDEEMLDADQSDLESEEGSEADSEDDGSESNEESDSACEKNNKRKVKLAAAGLSVGVGSFSDPKDVPGMAHFLEHMVFMGSEKYPQENFFDKFIQQSGGSNNATTDAEHTVFYFECLEKHFEEALDRFSQFFKAPLMKRDAMARETEAIDSEFQLAVPSDSWRMQQLLFSLAQKDSPVNSFSWGNFITLKQNVDQNYLYEQAHAFRHRHYSAHRMTLTVQACLPMEQLQQYVLDHFSEIPNNDLPPIQFTEFRSVFNTPEFNKLYYVIPMKDFCQVEITWAFPSLLKKYRSGPQNIISNLIGDEGKGSLLSHLKKFHWAVSTCAGTEDTESEHNSIYTLFKLEVSLTEEGYSHINEVIAIIFSYLRLLREHGIERRIFEEMQKIASISFKYADEESAIDCVSEMCSNMQVFPPEDYITGSVLLVEYDPELIQMLLEEMVPEKANIMLLKKQSQNTIDNDYQTEKWFGTKYCVQDIPEEWMHQWKNCPLLPELSLPAPNTFITSDFALLPDISNNSEYPRKVMDSPLVELWYRRDMHFKLPVAHYYFQLISSLSLYDCKSICMLDAFIALLTIELSEELYPAVAANLSYALESYEGDLLIKVWGFNQKLPHLLGIIVKYINDLSDRINQSLFDAIKDKRLKCYYNMSLKPSVLAKELRLNLLVDKQWDSIERYNAMLGVSYDDIITFAKNYFKSVYVKVLVQGNVSETSAISTVKEFINELGYSELPKELLPKYHVVRLEKGEKCCRAKNICKSDTNSVVTNYYQSDHFTIQNSAMLDIIMMLIEEPLFDTLRTKEQLGYQVYCSCRDTFGVLGFSITVFSQVTKATTKFIDARIEAFMNHIHKLMMFFNDESFQLVKDNLIKKKQCNDNYLKEEVDRNWDEILNNEYVFDRIKQEIKAIEQVTCYEMRSWWDAHHSYGNREKFRKISIQVEGHAHSSCQINELKIDLYCNEDEALSKDIENYFITNIKEYKDSLEVYHVKSK</sequence>
<dbReference type="AlphaFoldDB" id="A0AAR5QBZ7"/>
<dbReference type="InterPro" id="IPR032632">
    <property type="entry name" value="Peptidase_M16_M"/>
</dbReference>
<evidence type="ECO:0000256" key="3">
    <source>
        <dbReference type="ARBA" id="ARBA00022723"/>
    </source>
</evidence>
<dbReference type="PANTHER" id="PTHR43690">
    <property type="entry name" value="NARDILYSIN"/>
    <property type="match status" value="1"/>
</dbReference>
<evidence type="ECO:0000256" key="4">
    <source>
        <dbReference type="ARBA" id="ARBA00022801"/>
    </source>
</evidence>
<feature type="domain" description="Peptidase M16 C-terminal" evidence="10">
    <location>
        <begin position="775"/>
        <end position="957"/>
    </location>
</feature>
<keyword evidence="6" id="KW-0482">Metalloprotease</keyword>
<evidence type="ECO:0000256" key="1">
    <source>
        <dbReference type="ARBA" id="ARBA00007261"/>
    </source>
</evidence>
<dbReference type="InterPro" id="IPR011765">
    <property type="entry name" value="Pept_M16_N"/>
</dbReference>
<dbReference type="Pfam" id="PF16187">
    <property type="entry name" value="Peptidase_M16_M"/>
    <property type="match status" value="1"/>
</dbReference>
<reference evidence="13" key="1">
    <citation type="journal article" date="2013" name="Genome Biol.">
        <title>Draft genome of the mountain pine beetle, Dendroctonus ponderosae Hopkins, a major forest pest.</title>
        <authorList>
            <person name="Keeling C.I."/>
            <person name="Yuen M.M."/>
            <person name="Liao N.Y."/>
            <person name="Docking T.R."/>
            <person name="Chan S.K."/>
            <person name="Taylor G.A."/>
            <person name="Palmquist D.L."/>
            <person name="Jackman S.D."/>
            <person name="Nguyen A."/>
            <person name="Li M."/>
            <person name="Henderson H."/>
            <person name="Janes J.K."/>
            <person name="Zhao Y."/>
            <person name="Pandoh P."/>
            <person name="Moore R."/>
            <person name="Sperling F.A."/>
            <person name="Huber D.P."/>
            <person name="Birol I."/>
            <person name="Jones S.J."/>
            <person name="Bohlmann J."/>
        </authorList>
    </citation>
    <scope>NUCLEOTIDE SEQUENCE</scope>
</reference>
<feature type="domain" description="Peptidase M16 middle/third" evidence="11">
    <location>
        <begin position="486"/>
        <end position="771"/>
    </location>
</feature>
<evidence type="ECO:0000256" key="8">
    <source>
        <dbReference type="SAM" id="MobiDB-lite"/>
    </source>
</evidence>
<protein>
    <recommendedName>
        <fullName evidence="14">Nardilysin</fullName>
    </recommendedName>
</protein>
<evidence type="ECO:0000313" key="13">
    <source>
        <dbReference type="Proteomes" id="UP000019118"/>
    </source>
</evidence>
<feature type="region of interest" description="Disordered" evidence="8">
    <location>
        <begin position="93"/>
        <end position="138"/>
    </location>
</feature>
<dbReference type="InterPro" id="IPR050626">
    <property type="entry name" value="Peptidase_M16"/>
</dbReference>
<evidence type="ECO:0000256" key="2">
    <source>
        <dbReference type="ARBA" id="ARBA00022670"/>
    </source>
</evidence>
<dbReference type="PROSITE" id="PS00143">
    <property type="entry name" value="INSULINASE"/>
    <property type="match status" value="1"/>
</dbReference>
<evidence type="ECO:0000259" key="11">
    <source>
        <dbReference type="Pfam" id="PF16187"/>
    </source>
</evidence>
<dbReference type="InterPro" id="IPR001431">
    <property type="entry name" value="Pept_M16_Zn_BS"/>
</dbReference>
<dbReference type="Gene3D" id="3.30.830.10">
    <property type="entry name" value="Metalloenzyme, LuxS/M16 peptidase-like"/>
    <property type="match status" value="4"/>
</dbReference>
<evidence type="ECO:0000259" key="9">
    <source>
        <dbReference type="Pfam" id="PF00675"/>
    </source>
</evidence>
<organism evidence="12 13">
    <name type="scientific">Dendroctonus ponderosae</name>
    <name type="common">Mountain pine beetle</name>
    <dbReference type="NCBI Taxonomy" id="77166"/>
    <lineage>
        <taxon>Eukaryota</taxon>
        <taxon>Metazoa</taxon>
        <taxon>Ecdysozoa</taxon>
        <taxon>Arthropoda</taxon>
        <taxon>Hexapoda</taxon>
        <taxon>Insecta</taxon>
        <taxon>Pterygota</taxon>
        <taxon>Neoptera</taxon>
        <taxon>Endopterygota</taxon>
        <taxon>Coleoptera</taxon>
        <taxon>Polyphaga</taxon>
        <taxon>Cucujiformia</taxon>
        <taxon>Curculionidae</taxon>
        <taxon>Scolytinae</taxon>
        <taxon>Dendroctonus</taxon>
    </lineage>
</organism>
<dbReference type="InterPro" id="IPR007863">
    <property type="entry name" value="Peptidase_M16_C"/>
</dbReference>